<evidence type="ECO:0000313" key="4">
    <source>
        <dbReference type="Proteomes" id="UP001523216"/>
    </source>
</evidence>
<evidence type="ECO:0000256" key="2">
    <source>
        <dbReference type="SAM" id="SignalP"/>
    </source>
</evidence>
<organism evidence="3 4">
    <name type="scientific">Paractinoplanes hotanensis</name>
    <dbReference type="NCBI Taxonomy" id="2906497"/>
    <lineage>
        <taxon>Bacteria</taxon>
        <taxon>Bacillati</taxon>
        <taxon>Actinomycetota</taxon>
        <taxon>Actinomycetes</taxon>
        <taxon>Micromonosporales</taxon>
        <taxon>Micromonosporaceae</taxon>
        <taxon>Paractinoplanes</taxon>
    </lineage>
</organism>
<keyword evidence="2" id="KW-0732">Signal</keyword>
<comment type="caution">
    <text evidence="3">The sequence shown here is derived from an EMBL/GenBank/DDBJ whole genome shotgun (WGS) entry which is preliminary data.</text>
</comment>
<reference evidence="3 4" key="1">
    <citation type="submission" date="2022-06" db="EMBL/GenBank/DDBJ databases">
        <title>Actinoplanes abujensis sp. nov., isolated from Nigerian arid soil.</title>
        <authorList>
            <person name="Ding P."/>
        </authorList>
    </citation>
    <scope>NUCLEOTIDE SEQUENCE [LARGE SCALE GENOMIC DNA]</scope>
    <source>
        <strain evidence="4">TRM88002</strain>
    </source>
</reference>
<dbReference type="Proteomes" id="UP001523216">
    <property type="component" value="Unassembled WGS sequence"/>
</dbReference>
<dbReference type="RefSeq" id="WP_251799818.1">
    <property type="nucleotide sequence ID" value="NZ_JAMQOL010000027.1"/>
</dbReference>
<feature type="compositionally biased region" description="Basic residues" evidence="1">
    <location>
        <begin position="116"/>
        <end position="128"/>
    </location>
</feature>
<feature type="region of interest" description="Disordered" evidence="1">
    <location>
        <begin position="28"/>
        <end position="48"/>
    </location>
</feature>
<evidence type="ECO:0000256" key="1">
    <source>
        <dbReference type="SAM" id="MobiDB-lite"/>
    </source>
</evidence>
<dbReference type="EMBL" id="JAMQOL010000027">
    <property type="protein sequence ID" value="MCM4080009.1"/>
    <property type="molecule type" value="Genomic_DNA"/>
</dbReference>
<feature type="region of interest" description="Disordered" evidence="1">
    <location>
        <begin position="105"/>
        <end position="128"/>
    </location>
</feature>
<name>A0ABT0Y1V8_9ACTN</name>
<sequence length="128" mass="13842">MSKTARMFTMLGLGLMAGATIGAGPALAAGSADASAAKPATTTKVQKHGDRDRVAGYFRTRSACERVGRIGEWRDRWDDYDCDRVRFGFKRGLWALEVEQNWRGGGRGHGPFGGHGHGHGHGGHGHRR</sequence>
<accession>A0ABT0Y1V8</accession>
<feature type="compositionally biased region" description="Low complexity" evidence="1">
    <location>
        <begin position="28"/>
        <end position="44"/>
    </location>
</feature>
<evidence type="ECO:0000313" key="3">
    <source>
        <dbReference type="EMBL" id="MCM4080009.1"/>
    </source>
</evidence>
<feature type="compositionally biased region" description="Gly residues" evidence="1">
    <location>
        <begin position="105"/>
        <end position="115"/>
    </location>
</feature>
<feature type="chain" id="PRO_5045602228" evidence="2">
    <location>
        <begin position="29"/>
        <end position="128"/>
    </location>
</feature>
<proteinExistence type="predicted"/>
<feature type="signal peptide" evidence="2">
    <location>
        <begin position="1"/>
        <end position="28"/>
    </location>
</feature>
<gene>
    <name evidence="3" type="ORF">LXN57_20735</name>
</gene>
<protein>
    <submittedName>
        <fullName evidence="3">Uncharacterized protein</fullName>
    </submittedName>
</protein>
<keyword evidence="4" id="KW-1185">Reference proteome</keyword>